<keyword evidence="1" id="KW-0472">Membrane</keyword>
<evidence type="ECO:0000313" key="4">
    <source>
        <dbReference type="Proteomes" id="UP000197208"/>
    </source>
</evidence>
<feature type="transmembrane region" description="Helical" evidence="1">
    <location>
        <begin position="239"/>
        <end position="258"/>
    </location>
</feature>
<dbReference type="PANTHER" id="PTHR22911:SF103">
    <property type="entry name" value="BLR2811 PROTEIN"/>
    <property type="match status" value="1"/>
</dbReference>
<comment type="caution">
    <text evidence="3">The sequence shown here is derived from an EMBL/GenBank/DDBJ whole genome shotgun (WGS) entry which is preliminary data.</text>
</comment>
<accession>A0A246BMI3</accession>
<keyword evidence="1" id="KW-0812">Transmembrane</keyword>
<feature type="transmembrane region" description="Helical" evidence="1">
    <location>
        <begin position="265"/>
        <end position="286"/>
    </location>
</feature>
<feature type="transmembrane region" description="Helical" evidence="1">
    <location>
        <begin position="151"/>
        <end position="170"/>
    </location>
</feature>
<evidence type="ECO:0000259" key="2">
    <source>
        <dbReference type="Pfam" id="PF00892"/>
    </source>
</evidence>
<dbReference type="InterPro" id="IPR037185">
    <property type="entry name" value="EmrE-like"/>
</dbReference>
<gene>
    <name evidence="3" type="ORF">CBQ26_07825</name>
</gene>
<feature type="transmembrane region" description="Helical" evidence="1">
    <location>
        <begin position="206"/>
        <end position="227"/>
    </location>
</feature>
<proteinExistence type="predicted"/>
<evidence type="ECO:0000256" key="1">
    <source>
        <dbReference type="SAM" id="Phobius"/>
    </source>
</evidence>
<dbReference type="GO" id="GO:0016020">
    <property type="term" value="C:membrane"/>
    <property type="evidence" value="ECO:0007669"/>
    <property type="project" value="InterPro"/>
</dbReference>
<evidence type="ECO:0000313" key="3">
    <source>
        <dbReference type="EMBL" id="OWL96890.1"/>
    </source>
</evidence>
<sequence>MVGRDAPPFPACPVPPARPVRVTAPAVTRVSRPLRGAALLAGALLLFACLDATVKHLTAEYPVPLVASVRYAVQLLLMTALLAPSRGRELLVTQRPWLVAARSLTLVLLTLLMNSALQRLPLAEATALSFAAPLLVVLLAQPLLRERVGWLRGAGVLAGFAGVLLIARPGGNLDPLGVTLALLAAGSNAAYQLLSRLLSGTERPVNLLYSSALIGTLCFGLMLPWFLDGPPLTPLRAALFLSLGVTGGGGHLLFTLAFREAPASFLAPISYLQLVWAALLGLLIFGHVPDPLALTGMGILLAAGVSVAAFGGRGKEEAGSRK</sequence>
<keyword evidence="1" id="KW-1133">Transmembrane helix</keyword>
<keyword evidence="4" id="KW-1185">Reference proteome</keyword>
<dbReference type="OrthoDB" id="7818056at2"/>
<dbReference type="AlphaFoldDB" id="A0A246BMI3"/>
<protein>
    <submittedName>
        <fullName evidence="3">EamA family transporter</fullName>
    </submittedName>
</protein>
<feature type="transmembrane region" description="Helical" evidence="1">
    <location>
        <begin position="292"/>
        <end position="312"/>
    </location>
</feature>
<feature type="transmembrane region" description="Helical" evidence="1">
    <location>
        <begin position="176"/>
        <end position="194"/>
    </location>
</feature>
<dbReference type="PANTHER" id="PTHR22911">
    <property type="entry name" value="ACYL-MALONYL CONDENSING ENZYME-RELATED"/>
    <property type="match status" value="1"/>
</dbReference>
<feature type="domain" description="EamA" evidence="2">
    <location>
        <begin position="35"/>
        <end position="167"/>
    </location>
</feature>
<dbReference type="Proteomes" id="UP000197208">
    <property type="component" value="Unassembled WGS sequence"/>
</dbReference>
<organism evidence="3 4">
    <name type="scientific">Deinococcus indicus</name>
    <dbReference type="NCBI Taxonomy" id="223556"/>
    <lineage>
        <taxon>Bacteria</taxon>
        <taxon>Thermotogati</taxon>
        <taxon>Deinococcota</taxon>
        <taxon>Deinococci</taxon>
        <taxon>Deinococcales</taxon>
        <taxon>Deinococcaceae</taxon>
        <taxon>Deinococcus</taxon>
    </lineage>
</organism>
<dbReference type="Gene3D" id="1.10.3730.20">
    <property type="match status" value="1"/>
</dbReference>
<dbReference type="EMBL" id="NHMK01000010">
    <property type="protein sequence ID" value="OWL96890.1"/>
    <property type="molecule type" value="Genomic_DNA"/>
</dbReference>
<reference evidence="3 4" key="1">
    <citation type="submission" date="2017-05" db="EMBL/GenBank/DDBJ databases">
        <title>De novo genome assembly of Deniococcus indicus strain DR1.</title>
        <authorList>
            <person name="Chauhan D."/>
            <person name="Yennamalli R.M."/>
            <person name="Priyadarshini R."/>
        </authorList>
    </citation>
    <scope>NUCLEOTIDE SEQUENCE [LARGE SCALE GENOMIC DNA]</scope>
    <source>
        <strain evidence="3 4">DR1</strain>
    </source>
</reference>
<feature type="domain" description="EamA" evidence="2">
    <location>
        <begin position="176"/>
        <end position="303"/>
    </location>
</feature>
<dbReference type="InterPro" id="IPR000620">
    <property type="entry name" value="EamA_dom"/>
</dbReference>
<dbReference type="SUPFAM" id="SSF103481">
    <property type="entry name" value="Multidrug resistance efflux transporter EmrE"/>
    <property type="match status" value="2"/>
</dbReference>
<feature type="transmembrane region" description="Helical" evidence="1">
    <location>
        <begin position="125"/>
        <end position="144"/>
    </location>
</feature>
<dbReference type="Pfam" id="PF00892">
    <property type="entry name" value="EamA"/>
    <property type="match status" value="2"/>
</dbReference>
<name>A0A246BMI3_9DEIO</name>